<sequence>MNKNDLAAILEDSGLSPYQADAYVTVLELGSDSATSIAEASDVPDPRIYDVLRDLEGRGYVETYEQDSLHARAQDPATVFGDLRERADRFEDAAEEIETRWEAPAMDSHTVSFLKQIDTVLDRAEAKIRAATDQIGIAASLDQFERLQPALQAAHERGAYVRLVLHVEEDSGESVPPESLLAETASEVRYRTIPMPFLTLVDRTATCFAPHALSTNRYGIIVEDRTHAYVFHWFFIAGLWESTVPLVEPDETLPRTYVDIRECIRDIGPLIETGAIVAVTIDGIGVESGASVRVEGTVVDVEFPCLEAAEADRPERYLGGQATVVVDTGDRQVTVGGWGAVMEAYEATRIVVEHVEE</sequence>
<dbReference type="SUPFAM" id="SSF159071">
    <property type="entry name" value="TrmB C-terminal domain-like"/>
    <property type="match status" value="1"/>
</dbReference>
<dbReference type="Pfam" id="PF11495">
    <property type="entry name" value="Regulator_TrmB"/>
    <property type="match status" value="1"/>
</dbReference>
<feature type="domain" description="Transcription regulator TrmB C-terminal" evidence="4">
    <location>
        <begin position="111"/>
        <end position="353"/>
    </location>
</feature>
<organism evidence="5 6">
    <name type="scientific">Halapricum salinum</name>
    <dbReference type="NCBI Taxonomy" id="1457250"/>
    <lineage>
        <taxon>Archaea</taxon>
        <taxon>Methanobacteriati</taxon>
        <taxon>Methanobacteriota</taxon>
        <taxon>Stenosarchaea group</taxon>
        <taxon>Halobacteria</taxon>
        <taxon>Halobacteriales</taxon>
        <taxon>Haloarculaceae</taxon>
        <taxon>Halapricum</taxon>
    </lineage>
</organism>
<dbReference type="InterPro" id="IPR021586">
    <property type="entry name" value="Tscrpt_reg_TrmB_C"/>
</dbReference>
<protein>
    <submittedName>
        <fullName evidence="5">TrmB family transcriptional regulator</fullName>
    </submittedName>
</protein>
<evidence type="ECO:0000256" key="1">
    <source>
        <dbReference type="ARBA" id="ARBA00007287"/>
    </source>
</evidence>
<feature type="domain" description="Transcription regulator TrmB N-terminal" evidence="3">
    <location>
        <begin position="10"/>
        <end position="67"/>
    </location>
</feature>
<dbReference type="AlphaFoldDB" id="A0A4D6H9P9"/>
<evidence type="ECO:0000259" key="3">
    <source>
        <dbReference type="Pfam" id="PF01978"/>
    </source>
</evidence>
<dbReference type="SUPFAM" id="SSF46785">
    <property type="entry name" value="Winged helix' DNA-binding domain"/>
    <property type="match status" value="1"/>
</dbReference>
<dbReference type="PANTHER" id="PTHR34293:SF1">
    <property type="entry name" value="HTH-TYPE TRANSCRIPTIONAL REGULATOR TRMBL2"/>
    <property type="match status" value="1"/>
</dbReference>
<evidence type="ECO:0000256" key="2">
    <source>
        <dbReference type="SAM" id="Coils"/>
    </source>
</evidence>
<dbReference type="InterPro" id="IPR002831">
    <property type="entry name" value="Tscrpt_reg_TrmB_N"/>
</dbReference>
<evidence type="ECO:0000259" key="4">
    <source>
        <dbReference type="Pfam" id="PF11495"/>
    </source>
</evidence>
<dbReference type="EMBL" id="CP031310">
    <property type="protein sequence ID" value="QCC49772.1"/>
    <property type="molecule type" value="Genomic_DNA"/>
</dbReference>
<dbReference type="PANTHER" id="PTHR34293">
    <property type="entry name" value="HTH-TYPE TRANSCRIPTIONAL REGULATOR TRMBL2"/>
    <property type="match status" value="1"/>
</dbReference>
<dbReference type="InterPro" id="IPR036390">
    <property type="entry name" value="WH_DNA-bd_sf"/>
</dbReference>
<dbReference type="Pfam" id="PF01978">
    <property type="entry name" value="TrmB"/>
    <property type="match status" value="1"/>
</dbReference>
<dbReference type="Gene3D" id="1.10.10.10">
    <property type="entry name" value="Winged helix-like DNA-binding domain superfamily/Winged helix DNA-binding domain"/>
    <property type="match status" value="1"/>
</dbReference>
<dbReference type="GeneID" id="39846277"/>
<dbReference type="InterPro" id="IPR051797">
    <property type="entry name" value="TrmB-like"/>
</dbReference>
<dbReference type="RefSeq" id="WP_049993219.1">
    <property type="nucleotide sequence ID" value="NZ_CP031310.1"/>
</dbReference>
<name>A0A4D6H9P9_9EURY</name>
<dbReference type="InterPro" id="IPR036388">
    <property type="entry name" value="WH-like_DNA-bd_sf"/>
</dbReference>
<comment type="similarity">
    <text evidence="1">Belongs to the transcriptional regulator TrmB family.</text>
</comment>
<evidence type="ECO:0000313" key="5">
    <source>
        <dbReference type="EMBL" id="QCC49772.1"/>
    </source>
</evidence>
<proteinExistence type="inferred from homology"/>
<keyword evidence="6" id="KW-1185">Reference proteome</keyword>
<reference evidence="5 6" key="1">
    <citation type="journal article" date="2019" name="Nat. Commun.">
        <title>A new type of DNA phosphorothioation-based antiviral system in archaea.</title>
        <authorList>
            <person name="Xiong L."/>
            <person name="Liu S."/>
            <person name="Chen S."/>
            <person name="Xiao Y."/>
            <person name="Zhu B."/>
            <person name="Gao Y."/>
            <person name="Zhang Y."/>
            <person name="Chen B."/>
            <person name="Luo J."/>
            <person name="Deng Z."/>
            <person name="Chen X."/>
            <person name="Wang L."/>
            <person name="Chen S."/>
        </authorList>
    </citation>
    <scope>NUCLEOTIDE SEQUENCE [LARGE SCALE GENOMIC DNA]</scope>
    <source>
        <strain evidence="5 6">CBA1105</strain>
    </source>
</reference>
<dbReference type="KEGG" id="hsn:DV733_00370"/>
<dbReference type="Proteomes" id="UP000296706">
    <property type="component" value="Chromosome"/>
</dbReference>
<dbReference type="CDD" id="cd09124">
    <property type="entry name" value="PLDc_like_TrmB_middle"/>
    <property type="match status" value="1"/>
</dbReference>
<gene>
    <name evidence="5" type="ORF">DV733_00370</name>
</gene>
<feature type="coiled-coil region" evidence="2">
    <location>
        <begin position="80"/>
        <end position="134"/>
    </location>
</feature>
<keyword evidence="2" id="KW-0175">Coiled coil</keyword>
<accession>A0A4D6H9P9</accession>
<dbReference type="STRING" id="1457250.GCA_000755225_02366"/>
<evidence type="ECO:0000313" key="6">
    <source>
        <dbReference type="Proteomes" id="UP000296706"/>
    </source>
</evidence>
<dbReference type="OrthoDB" id="96194at2157"/>